<dbReference type="EMBL" id="MDDS01000006">
    <property type="protein sequence ID" value="ODP39263.1"/>
    <property type="molecule type" value="Genomic_DNA"/>
</dbReference>
<evidence type="ECO:0000313" key="2">
    <source>
        <dbReference type="EMBL" id="ODP39263.1"/>
    </source>
</evidence>
<feature type="compositionally biased region" description="Basic and acidic residues" evidence="1">
    <location>
        <begin position="88"/>
        <end position="108"/>
    </location>
</feature>
<reference evidence="2 3" key="1">
    <citation type="submission" date="2016-08" db="EMBL/GenBank/DDBJ databases">
        <title>Draft genome of the agarase producing Sphingomonas sp. MCT13.</title>
        <authorList>
            <person name="D'Andrea M.M."/>
            <person name="Rossolini G.M."/>
            <person name="Thaller M.C."/>
        </authorList>
    </citation>
    <scope>NUCLEOTIDE SEQUENCE [LARGE SCALE GENOMIC DNA]</scope>
    <source>
        <strain evidence="2 3">MCT13</strain>
    </source>
</reference>
<keyword evidence="3" id="KW-1185">Reference proteome</keyword>
<dbReference type="Proteomes" id="UP000094487">
    <property type="component" value="Unassembled WGS sequence"/>
</dbReference>
<name>A0A1E3LZW4_9SPHN</name>
<feature type="region of interest" description="Disordered" evidence="1">
    <location>
        <begin position="88"/>
        <end position="117"/>
    </location>
</feature>
<comment type="caution">
    <text evidence="2">The sequence shown here is derived from an EMBL/GenBank/DDBJ whole genome shotgun (WGS) entry which is preliminary data.</text>
</comment>
<proteinExistence type="predicted"/>
<accession>A0A1E3LZW4</accession>
<gene>
    <name evidence="2" type="ORF">BFL28_10645</name>
</gene>
<evidence type="ECO:0000313" key="3">
    <source>
        <dbReference type="Proteomes" id="UP000094487"/>
    </source>
</evidence>
<dbReference type="RefSeq" id="WP_069319035.1">
    <property type="nucleotide sequence ID" value="NZ_MDDS01000006.1"/>
</dbReference>
<dbReference type="STRING" id="1888892.BFL28_10645"/>
<dbReference type="AlphaFoldDB" id="A0A1E3LZW4"/>
<protein>
    <submittedName>
        <fullName evidence="2">Uncharacterized protein</fullName>
    </submittedName>
</protein>
<organism evidence="2 3">
    <name type="scientific">Sphingomonas turrisvirgatae</name>
    <dbReference type="NCBI Taxonomy" id="1888892"/>
    <lineage>
        <taxon>Bacteria</taxon>
        <taxon>Pseudomonadati</taxon>
        <taxon>Pseudomonadota</taxon>
        <taxon>Alphaproteobacteria</taxon>
        <taxon>Sphingomonadales</taxon>
        <taxon>Sphingomonadaceae</taxon>
        <taxon>Sphingomonas</taxon>
    </lineage>
</organism>
<evidence type="ECO:0000256" key="1">
    <source>
        <dbReference type="SAM" id="MobiDB-lite"/>
    </source>
</evidence>
<sequence length="117" mass="13121">MSDKQRRQDMEFLVKRPEFLRFLFRSIQMAGVLDQTTRATNGSDGRDLAFVEGRRSLGFDILREADAGQPAPMQHPYSLITLIAALREEAQSQPEEKKRGGRDDRYSDGDDGSGDAG</sequence>